<accession>A0ABW0BNV1</accession>
<comment type="caution">
    <text evidence="3">The sequence shown here is derived from an EMBL/GenBank/DDBJ whole genome shotgun (WGS) entry which is preliminary data.</text>
</comment>
<gene>
    <name evidence="3" type="ORF">ACFPGP_20425</name>
</gene>
<feature type="chain" id="PRO_5045456723" description="DUF4439 domain-containing protein" evidence="2">
    <location>
        <begin position="21"/>
        <end position="192"/>
    </location>
</feature>
<keyword evidence="4" id="KW-1185">Reference proteome</keyword>
<evidence type="ECO:0000256" key="2">
    <source>
        <dbReference type="SAM" id="SignalP"/>
    </source>
</evidence>
<name>A0ABW0BNV1_9ACTN</name>
<feature type="compositionally biased region" description="Low complexity" evidence="1">
    <location>
        <begin position="37"/>
        <end position="65"/>
    </location>
</feature>
<feature type="region of interest" description="Disordered" evidence="1">
    <location>
        <begin position="32"/>
        <end position="65"/>
    </location>
</feature>
<proteinExistence type="predicted"/>
<dbReference type="RefSeq" id="WP_378592937.1">
    <property type="nucleotide sequence ID" value="NZ_JBHSKD010000027.1"/>
</dbReference>
<dbReference type="EMBL" id="JBHSKD010000027">
    <property type="protein sequence ID" value="MFC5179061.1"/>
    <property type="molecule type" value="Genomic_DNA"/>
</dbReference>
<organism evidence="3 4">
    <name type="scientific">Nocardioides taihuensis</name>
    <dbReference type="NCBI Taxonomy" id="1835606"/>
    <lineage>
        <taxon>Bacteria</taxon>
        <taxon>Bacillati</taxon>
        <taxon>Actinomycetota</taxon>
        <taxon>Actinomycetes</taxon>
        <taxon>Propionibacteriales</taxon>
        <taxon>Nocardioidaceae</taxon>
        <taxon>Nocardioides</taxon>
    </lineage>
</organism>
<sequence>MSPVPLPSLTRRSTIGAALAAVAVLAGCEAVDGTGEASGADPTTTGPPATGSTATDPGDPGTDATADVEVDDALVDEVSTQIDARLALVTAVSDRSPWLARPLAPMAHTHEAHRRQLPAGEPAPVPEVPRDAAAQWAQLRRQEAALVRALGGAAEDARSGTLARLFASMSAGTAAHLAALPEQPPSRRGGAT</sequence>
<keyword evidence="2" id="KW-0732">Signal</keyword>
<evidence type="ECO:0000313" key="4">
    <source>
        <dbReference type="Proteomes" id="UP001596087"/>
    </source>
</evidence>
<evidence type="ECO:0008006" key="5">
    <source>
        <dbReference type="Google" id="ProtNLM"/>
    </source>
</evidence>
<evidence type="ECO:0000313" key="3">
    <source>
        <dbReference type="EMBL" id="MFC5179061.1"/>
    </source>
</evidence>
<protein>
    <recommendedName>
        <fullName evidence="5">DUF4439 domain-containing protein</fullName>
    </recommendedName>
</protein>
<dbReference type="Proteomes" id="UP001596087">
    <property type="component" value="Unassembled WGS sequence"/>
</dbReference>
<feature type="signal peptide" evidence="2">
    <location>
        <begin position="1"/>
        <end position="20"/>
    </location>
</feature>
<evidence type="ECO:0000256" key="1">
    <source>
        <dbReference type="SAM" id="MobiDB-lite"/>
    </source>
</evidence>
<reference evidence="4" key="1">
    <citation type="journal article" date="2019" name="Int. J. Syst. Evol. Microbiol.">
        <title>The Global Catalogue of Microorganisms (GCM) 10K type strain sequencing project: providing services to taxonomists for standard genome sequencing and annotation.</title>
        <authorList>
            <consortium name="The Broad Institute Genomics Platform"/>
            <consortium name="The Broad Institute Genome Sequencing Center for Infectious Disease"/>
            <person name="Wu L."/>
            <person name="Ma J."/>
        </authorList>
    </citation>
    <scope>NUCLEOTIDE SEQUENCE [LARGE SCALE GENOMIC DNA]</scope>
    <source>
        <strain evidence="4">DFY41</strain>
    </source>
</reference>